<protein>
    <submittedName>
        <fullName evidence="2">Uncharacterized protein</fullName>
    </submittedName>
</protein>
<reference evidence="2 3" key="1">
    <citation type="submission" date="2015-04" db="EMBL/GenBank/DDBJ databases">
        <title>Complete genome sequence of Schizopora paradoxa KUC8140, a cosmopolitan wood degrader in East Asia.</title>
        <authorList>
            <consortium name="DOE Joint Genome Institute"/>
            <person name="Min B."/>
            <person name="Park H."/>
            <person name="Jang Y."/>
            <person name="Kim J.-J."/>
            <person name="Kim K.H."/>
            <person name="Pangilinan J."/>
            <person name="Lipzen A."/>
            <person name="Riley R."/>
            <person name="Grigoriev I.V."/>
            <person name="Spatafora J.W."/>
            <person name="Choi I.-G."/>
        </authorList>
    </citation>
    <scope>NUCLEOTIDE SEQUENCE [LARGE SCALE GENOMIC DNA]</scope>
    <source>
        <strain evidence="2 3">KUC8140</strain>
    </source>
</reference>
<accession>A0A0H2RWV0</accession>
<keyword evidence="1" id="KW-1133">Transmembrane helix</keyword>
<keyword evidence="3" id="KW-1185">Reference proteome</keyword>
<feature type="transmembrane region" description="Helical" evidence="1">
    <location>
        <begin position="12"/>
        <end position="39"/>
    </location>
</feature>
<keyword evidence="1" id="KW-0812">Transmembrane</keyword>
<gene>
    <name evidence="2" type="ORF">SCHPADRAFT_572684</name>
</gene>
<dbReference type="AlphaFoldDB" id="A0A0H2RWV0"/>
<dbReference type="InParanoid" id="A0A0H2RWV0"/>
<evidence type="ECO:0000313" key="3">
    <source>
        <dbReference type="Proteomes" id="UP000053477"/>
    </source>
</evidence>
<sequence length="53" mass="6036">MCFVITSSLFPLSFLLGLLSLLFIQTHIVIWILSLLTIFSLSQTRYVLPGCYL</sequence>
<dbReference type="Proteomes" id="UP000053477">
    <property type="component" value="Unassembled WGS sequence"/>
</dbReference>
<dbReference type="EMBL" id="KQ086060">
    <property type="protein sequence ID" value="KLO09296.1"/>
    <property type="molecule type" value="Genomic_DNA"/>
</dbReference>
<evidence type="ECO:0000313" key="2">
    <source>
        <dbReference type="EMBL" id="KLO09296.1"/>
    </source>
</evidence>
<keyword evidence="1" id="KW-0472">Membrane</keyword>
<name>A0A0H2RWV0_9AGAM</name>
<proteinExistence type="predicted"/>
<organism evidence="2 3">
    <name type="scientific">Schizopora paradoxa</name>
    <dbReference type="NCBI Taxonomy" id="27342"/>
    <lineage>
        <taxon>Eukaryota</taxon>
        <taxon>Fungi</taxon>
        <taxon>Dikarya</taxon>
        <taxon>Basidiomycota</taxon>
        <taxon>Agaricomycotina</taxon>
        <taxon>Agaricomycetes</taxon>
        <taxon>Hymenochaetales</taxon>
        <taxon>Schizoporaceae</taxon>
        <taxon>Schizopora</taxon>
    </lineage>
</organism>
<evidence type="ECO:0000256" key="1">
    <source>
        <dbReference type="SAM" id="Phobius"/>
    </source>
</evidence>